<evidence type="ECO:0000313" key="2">
    <source>
        <dbReference type="EMBL" id="MFC3859212.1"/>
    </source>
</evidence>
<protein>
    <submittedName>
        <fullName evidence="2">Uncharacterized protein</fullName>
    </submittedName>
</protein>
<comment type="caution">
    <text evidence="2">The sequence shown here is derived from an EMBL/GenBank/DDBJ whole genome shotgun (WGS) entry which is preliminary data.</text>
</comment>
<keyword evidence="1" id="KW-1133">Transmembrane helix</keyword>
<keyword evidence="1" id="KW-0472">Membrane</keyword>
<name>A0ABV8A3U3_9DEIO</name>
<evidence type="ECO:0000256" key="1">
    <source>
        <dbReference type="SAM" id="Phobius"/>
    </source>
</evidence>
<organism evidence="2 3">
    <name type="scientific">Deinococcus antarcticus</name>
    <dbReference type="NCBI Taxonomy" id="1298767"/>
    <lineage>
        <taxon>Bacteria</taxon>
        <taxon>Thermotogati</taxon>
        <taxon>Deinococcota</taxon>
        <taxon>Deinococci</taxon>
        <taxon>Deinococcales</taxon>
        <taxon>Deinococcaceae</taxon>
        <taxon>Deinococcus</taxon>
    </lineage>
</organism>
<keyword evidence="3" id="KW-1185">Reference proteome</keyword>
<gene>
    <name evidence="2" type="ORF">ACFOPQ_00305</name>
</gene>
<dbReference type="Proteomes" id="UP001595748">
    <property type="component" value="Unassembled WGS sequence"/>
</dbReference>
<feature type="transmembrane region" description="Helical" evidence="1">
    <location>
        <begin position="29"/>
        <end position="47"/>
    </location>
</feature>
<accession>A0ABV8A3U3</accession>
<dbReference type="EMBL" id="JBHRZF010000003">
    <property type="protein sequence ID" value="MFC3859212.1"/>
    <property type="molecule type" value="Genomic_DNA"/>
</dbReference>
<proteinExistence type="predicted"/>
<sequence>MTEQRVNWAEATPERNRSFWRTYLYGRRGSLWALAALGVLALFSFFYKKGSGWKAHG</sequence>
<keyword evidence="1" id="KW-0812">Transmembrane</keyword>
<evidence type="ECO:0000313" key="3">
    <source>
        <dbReference type="Proteomes" id="UP001595748"/>
    </source>
</evidence>
<reference evidence="3" key="1">
    <citation type="journal article" date="2019" name="Int. J. Syst. Evol. Microbiol.">
        <title>The Global Catalogue of Microorganisms (GCM) 10K type strain sequencing project: providing services to taxonomists for standard genome sequencing and annotation.</title>
        <authorList>
            <consortium name="The Broad Institute Genomics Platform"/>
            <consortium name="The Broad Institute Genome Sequencing Center for Infectious Disease"/>
            <person name="Wu L."/>
            <person name="Ma J."/>
        </authorList>
    </citation>
    <scope>NUCLEOTIDE SEQUENCE [LARGE SCALE GENOMIC DNA]</scope>
    <source>
        <strain evidence="3">CCTCC AB 2013263</strain>
    </source>
</reference>
<dbReference type="RefSeq" id="WP_380075379.1">
    <property type="nucleotide sequence ID" value="NZ_JBHRZF010000003.1"/>
</dbReference>